<reference evidence="1 2" key="1">
    <citation type="journal article" date="2016" name="Nat. Commun.">
        <title>Ectomycorrhizal ecology is imprinted in the genome of the dominant symbiotic fungus Cenococcum geophilum.</title>
        <authorList>
            <consortium name="DOE Joint Genome Institute"/>
            <person name="Peter M."/>
            <person name="Kohler A."/>
            <person name="Ohm R.A."/>
            <person name="Kuo A."/>
            <person name="Krutzmann J."/>
            <person name="Morin E."/>
            <person name="Arend M."/>
            <person name="Barry K.W."/>
            <person name="Binder M."/>
            <person name="Choi C."/>
            <person name="Clum A."/>
            <person name="Copeland A."/>
            <person name="Grisel N."/>
            <person name="Haridas S."/>
            <person name="Kipfer T."/>
            <person name="LaButti K."/>
            <person name="Lindquist E."/>
            <person name="Lipzen A."/>
            <person name="Maire R."/>
            <person name="Meier B."/>
            <person name="Mihaltcheva S."/>
            <person name="Molinier V."/>
            <person name="Murat C."/>
            <person name="Poggeler S."/>
            <person name="Quandt C.A."/>
            <person name="Sperisen C."/>
            <person name="Tritt A."/>
            <person name="Tisserant E."/>
            <person name="Crous P.W."/>
            <person name="Henrissat B."/>
            <person name="Nehls U."/>
            <person name="Egli S."/>
            <person name="Spatafora J.W."/>
            <person name="Grigoriev I.V."/>
            <person name="Martin F.M."/>
        </authorList>
    </citation>
    <scope>NUCLEOTIDE SEQUENCE [LARGE SCALE GENOMIC DNA]</scope>
    <source>
        <strain evidence="1 2">CBS 207.34</strain>
    </source>
</reference>
<dbReference type="PANTHER" id="PTHR39596:SF2">
    <property type="entry name" value="HET DOMAIN PROTEIN (AFU_ORTHOLOGUE AFUA_1G17550)-RELATED"/>
    <property type="match status" value="1"/>
</dbReference>
<protein>
    <recommendedName>
        <fullName evidence="3">Heterokaryon incompatibility domain-containing protein</fullName>
    </recommendedName>
</protein>
<organism evidence="1 2">
    <name type="scientific">Glonium stellatum</name>
    <dbReference type="NCBI Taxonomy" id="574774"/>
    <lineage>
        <taxon>Eukaryota</taxon>
        <taxon>Fungi</taxon>
        <taxon>Dikarya</taxon>
        <taxon>Ascomycota</taxon>
        <taxon>Pezizomycotina</taxon>
        <taxon>Dothideomycetes</taxon>
        <taxon>Pleosporomycetidae</taxon>
        <taxon>Gloniales</taxon>
        <taxon>Gloniaceae</taxon>
        <taxon>Glonium</taxon>
    </lineage>
</organism>
<dbReference type="AlphaFoldDB" id="A0A8E2JR56"/>
<evidence type="ECO:0000313" key="1">
    <source>
        <dbReference type="EMBL" id="OCL06094.1"/>
    </source>
</evidence>
<evidence type="ECO:0008006" key="3">
    <source>
        <dbReference type="Google" id="ProtNLM"/>
    </source>
</evidence>
<sequence length="801" mass="90308">MEHLPTPCKAIIPAIEVPYLCGTDYDGSGMNLPDPETHPFEAEHGVFSQLQNWLYFGFMHNLFGNPFSSQDFLHKISGSEERRVCTCKLDAYICRWQKHITAASKVEKMEIFGRTFRLIEEARRYCGWFDQPAIIAENLSYSAVMLSVKVMLSSTLIAASGLPPGESLLAGRKFYPMIPEMQYPLPSGSILWEHMLMTGWCVHDLKRLFVEYGYNTIYYLASLKRDLGRPRDHRKCHESAQCTANNMGSNFKPKHIDECSGSCPDISSPMDKVNAILSEGDIPIISHTDRSQQKPQIEVLKAGSNTNYTAITHVWADGLGNPSSNALPMCQVQRLTSQIRKANKIKSSAPCLLWLDVFCIPLDDTEANRKLKMAAINRMIPTYAGAKNVLMLDSQIQKVHFDPDCFPCAVELSAHILSCAWYGRCWTHQEACLARDTFIQCASPRAVSFLDLRYKLGGTMRLMARNEEAFSEHEAVLADLGDVWNRAVVGSLDTDEDKKRDPNAQSLTRDQQFAKAWNGLLGKTTTKWEDVLCIVANLLDFRASEILSLPQDQQMKSMLHGQDRLPTALLFSNGPRLDSADHRERWVPSRPGGLRLEEDSTHFMRVTPGGLEVDGRSNAHMVFIPCETHRFTKLCFIADGSEKFWVELLCPEDDTGPNTSRIGTLLLLDAHAFERNKEPPYSSGLLGRGAALAVLSHEENYTEAAYDSPLLFGVQTLMMGEDKDRNSWPTFPEEKLQDSHKVLVVCDIASWPKPSFRRPSGAGLKKGRTYNDWLKSFRDDYVPGQETTRGLSVSWRRILRF</sequence>
<name>A0A8E2JR56_9PEZI</name>
<proteinExistence type="predicted"/>
<dbReference type="EMBL" id="KV750134">
    <property type="protein sequence ID" value="OCL06094.1"/>
    <property type="molecule type" value="Genomic_DNA"/>
</dbReference>
<dbReference type="Proteomes" id="UP000250140">
    <property type="component" value="Unassembled WGS sequence"/>
</dbReference>
<dbReference type="OrthoDB" id="2426273at2759"/>
<evidence type="ECO:0000313" key="2">
    <source>
        <dbReference type="Proteomes" id="UP000250140"/>
    </source>
</evidence>
<dbReference type="PANTHER" id="PTHR39596">
    <property type="match status" value="1"/>
</dbReference>
<accession>A0A8E2JR56</accession>
<gene>
    <name evidence="1" type="ORF">AOQ84DRAFT_441058</name>
</gene>
<keyword evidence="2" id="KW-1185">Reference proteome</keyword>